<dbReference type="OrthoDB" id="612868at2"/>
<dbReference type="EMBL" id="FOXQ01000014">
    <property type="protein sequence ID" value="SFQ47515.1"/>
    <property type="molecule type" value="Genomic_DNA"/>
</dbReference>
<dbReference type="AlphaFoldDB" id="A0A1I5YTY9"/>
<sequence length="668" mass="74739">MLTSLINNKSDAPSVNNKKQLFFQPKLSINQPDDIYEQEADAMADRVMHDNPVEQQSFFRPSLINVQRKCAHCEEEEGKLQRKETNTENTVSETISSQLQENKGGGMALDRQTRQFMETRFNTDFSGVRIHANNTAAEISRSINAKAFTAGNDIYFNKNEYDPASNKGRHLLAHELTHTLQQTGAIQRKTDCSYEKFEHEITGVGASLKYLKATPDAEASNFPGEAIVDGDIVTVKNEGGALTYNNIKNCTWAWVEVPGKHATDKNYPVLHGFIETKYLKNKTAPEPSQPEPPKSTPASETISFIEGPEIIYPGGQFEYTAHAMAPLSTPVNFSGVKWAFQYNSEAVNNFDTSKGLSVDDNTATLNVFIPAEKKAEKITIFAYATSPENGASKESILKPVSIVESKKDKGKNADGTVADDMKHGDFTPDQIKDIGLSFKLDYLVSYSDEQLFSFLKSMASTLFSVGELETNALAMIDHFKDNTGADYSSPALTKAVEEHEATKRFITYVKMELSKKILAEKEGIKQTAVTKGALEKYRPVFNSAGDTFAGGLTFAINDTWAYQSEITYLDYKNDKDFKGKLKIMLYDDFGLDKPDVEKKYGYLQGFRAWFILQHDRGYKPFITVVEMEVPFDESIAEIEPKMKAEEQAAKDRAEYEKTFKHPPSGAKY</sequence>
<reference evidence="2 3" key="1">
    <citation type="submission" date="2016-10" db="EMBL/GenBank/DDBJ databases">
        <authorList>
            <person name="de Groot N.N."/>
        </authorList>
    </citation>
    <scope>NUCLEOTIDE SEQUENCE [LARGE SCALE GENOMIC DNA]</scope>
    <source>
        <strain evidence="2 3">DSM 28286</strain>
    </source>
</reference>
<name>A0A1I5YTY9_9BACT</name>
<gene>
    <name evidence="2" type="ORF">SAMN05444277_11414</name>
</gene>
<accession>A0A1I5YTY9</accession>
<dbReference type="InterPro" id="IPR025295">
    <property type="entry name" value="eCIS_core_dom"/>
</dbReference>
<evidence type="ECO:0000313" key="3">
    <source>
        <dbReference type="Proteomes" id="UP000199031"/>
    </source>
</evidence>
<dbReference type="Pfam" id="PF11692">
    <property type="entry name" value="DUF3289"/>
    <property type="match status" value="1"/>
</dbReference>
<dbReference type="Pfam" id="PF13699">
    <property type="entry name" value="eCIS_core"/>
    <property type="match status" value="1"/>
</dbReference>
<dbReference type="STRING" id="1465490.SAMN05444277_11414"/>
<proteinExistence type="predicted"/>
<protein>
    <recommendedName>
        <fullName evidence="1">eCIS core domain-containing protein</fullName>
    </recommendedName>
</protein>
<feature type="domain" description="eCIS core" evidence="1">
    <location>
        <begin position="109"/>
        <end position="185"/>
    </location>
</feature>
<organism evidence="2 3">
    <name type="scientific">Parafilimonas terrae</name>
    <dbReference type="NCBI Taxonomy" id="1465490"/>
    <lineage>
        <taxon>Bacteria</taxon>
        <taxon>Pseudomonadati</taxon>
        <taxon>Bacteroidota</taxon>
        <taxon>Chitinophagia</taxon>
        <taxon>Chitinophagales</taxon>
        <taxon>Chitinophagaceae</taxon>
        <taxon>Parafilimonas</taxon>
    </lineage>
</organism>
<evidence type="ECO:0000313" key="2">
    <source>
        <dbReference type="EMBL" id="SFQ47515.1"/>
    </source>
</evidence>
<dbReference type="InterPro" id="IPR017483">
    <property type="entry name" value="CHP03034"/>
</dbReference>
<dbReference type="RefSeq" id="WP_090662089.1">
    <property type="nucleotide sequence ID" value="NZ_FOXQ01000014.1"/>
</dbReference>
<evidence type="ECO:0000259" key="1">
    <source>
        <dbReference type="Pfam" id="PF13699"/>
    </source>
</evidence>
<dbReference type="Proteomes" id="UP000199031">
    <property type="component" value="Unassembled WGS sequence"/>
</dbReference>
<keyword evidence="3" id="KW-1185">Reference proteome</keyword>